<protein>
    <submittedName>
        <fullName evidence="2">DUF3784 domain-containing protein</fullName>
    </submittedName>
</protein>
<evidence type="ECO:0000313" key="3">
    <source>
        <dbReference type="Proteomes" id="UP000831562"/>
    </source>
</evidence>
<dbReference type="Proteomes" id="UP000831562">
    <property type="component" value="Chromosome"/>
</dbReference>
<keyword evidence="1" id="KW-0472">Membrane</keyword>
<evidence type="ECO:0000313" key="2">
    <source>
        <dbReference type="EMBL" id="UQF77974.1"/>
    </source>
</evidence>
<gene>
    <name evidence="2" type="ORF">M3I19_06785</name>
</gene>
<evidence type="ECO:0000256" key="1">
    <source>
        <dbReference type="SAM" id="Phobius"/>
    </source>
</evidence>
<accession>A0A9E7AG80</accession>
<dbReference type="EMBL" id="CP097092">
    <property type="protein sequence ID" value="UQF77974.1"/>
    <property type="molecule type" value="Genomic_DNA"/>
</dbReference>
<dbReference type="Pfam" id="PF12650">
    <property type="entry name" value="DUF3784"/>
    <property type="match status" value="1"/>
</dbReference>
<feature type="transmembrane region" description="Helical" evidence="1">
    <location>
        <begin position="81"/>
        <end position="99"/>
    </location>
</feature>
<keyword evidence="1" id="KW-1133">Transmembrane helix</keyword>
<organism evidence="2 3">
    <name type="scientific">Lancefieldella parvula</name>
    <dbReference type="NCBI Taxonomy" id="1382"/>
    <lineage>
        <taxon>Bacteria</taxon>
        <taxon>Bacillati</taxon>
        <taxon>Actinomycetota</taxon>
        <taxon>Coriobacteriia</taxon>
        <taxon>Coriobacteriales</taxon>
        <taxon>Atopobiaceae</taxon>
        <taxon>Lancefieldella</taxon>
    </lineage>
</organism>
<feature type="transmembrane region" description="Helical" evidence="1">
    <location>
        <begin position="50"/>
        <end position="69"/>
    </location>
</feature>
<dbReference type="InterPro" id="IPR017259">
    <property type="entry name" value="UCP037672"/>
</dbReference>
<dbReference type="AlphaFoldDB" id="A0A9E7AG80"/>
<feature type="transmembrane region" description="Helical" evidence="1">
    <location>
        <begin position="6"/>
        <end position="29"/>
    </location>
</feature>
<proteinExistence type="predicted"/>
<sequence>MMLYSVISWSLTAILGVWSLILLSGHGAASIAGFNTMTEDEKKTIDEKKLCFVAGICMLISALVLFFMAMLGSKNITNTTAIIAGSIIAIDAAAAVYIANTKCKK</sequence>
<keyword evidence="1" id="KW-0812">Transmembrane</keyword>
<reference evidence="2" key="1">
    <citation type="submission" date="2022-05" db="EMBL/GenBank/DDBJ databases">
        <title>Using nanopore sequencing to obtain complete genomes from saliva samples.</title>
        <authorList>
            <person name="Baker J.L."/>
        </authorList>
    </citation>
    <scope>NUCLEOTIDE SEQUENCE</scope>
    <source>
        <strain evidence="2">JCVI-JB-Lp32</strain>
    </source>
</reference>
<name>A0A9E7AG80_9ACTN</name>